<comment type="caution">
    <text evidence="3">The sequence shown here is derived from an EMBL/GenBank/DDBJ whole genome shotgun (WGS) entry which is preliminary data.</text>
</comment>
<accession>A0A0G1BN96</accession>
<dbReference type="AlphaFoldDB" id="A0A0G1BN96"/>
<organism evidence="3 4">
    <name type="scientific">Candidatus Nomurabacteria bacterium GW2011_GWC2_42_20</name>
    <dbReference type="NCBI Taxonomy" id="1618756"/>
    <lineage>
        <taxon>Bacteria</taxon>
        <taxon>Candidatus Nomuraibacteriota</taxon>
    </lineage>
</organism>
<dbReference type="Pfam" id="PF18915">
    <property type="entry name" value="DUF5667"/>
    <property type="match status" value="1"/>
</dbReference>
<sequence>MMFAIAPFVSFAQTTATETVAVVPTSTTTPTLVPPVADAGFAPGDFFYFIDRFSEAFNVAFTFNKEKKARKHIEYAKERIAEMSDVLKKPEAKLDDVADAKADFDKRIAKAAMLVKSEKESGSDVAGLARELDDELDASRDALKNVLKAHKEKSSRAEEVIQAKLGSLTDAEAPQLKGLLEALSAITKEKQEANKEENDLDIELQDEREIFEEIMGKEMSAEKHFEKAMRLRVDLENVGGQVPPQGSEQFMRQVEEAMMRGDFDAAKMMSREAERVFENARELNDDFRSEVIGTPAMMGINDDDNENDDIDDSDIDNLEQEIKMGEMMMQDFDR</sequence>
<dbReference type="EMBL" id="LCDG01000005">
    <property type="protein sequence ID" value="KKS47746.1"/>
    <property type="molecule type" value="Genomic_DNA"/>
</dbReference>
<evidence type="ECO:0000256" key="1">
    <source>
        <dbReference type="SAM" id="Coils"/>
    </source>
</evidence>
<feature type="domain" description="DUF5667" evidence="2">
    <location>
        <begin position="41"/>
        <end position="145"/>
    </location>
</feature>
<proteinExistence type="predicted"/>
<keyword evidence="1" id="KW-0175">Coiled coil</keyword>
<feature type="coiled-coil region" evidence="1">
    <location>
        <begin position="129"/>
        <end position="210"/>
    </location>
</feature>
<dbReference type="Proteomes" id="UP000034704">
    <property type="component" value="Unassembled WGS sequence"/>
</dbReference>
<evidence type="ECO:0000313" key="4">
    <source>
        <dbReference type="Proteomes" id="UP000034704"/>
    </source>
</evidence>
<reference evidence="3 4" key="1">
    <citation type="journal article" date="2015" name="Nature">
        <title>rRNA introns, odd ribosomes, and small enigmatic genomes across a large radiation of phyla.</title>
        <authorList>
            <person name="Brown C.T."/>
            <person name="Hug L.A."/>
            <person name="Thomas B.C."/>
            <person name="Sharon I."/>
            <person name="Castelle C.J."/>
            <person name="Singh A."/>
            <person name="Wilkins M.J."/>
            <person name="Williams K.H."/>
            <person name="Banfield J.F."/>
        </authorList>
    </citation>
    <scope>NUCLEOTIDE SEQUENCE [LARGE SCALE GENOMIC DNA]</scope>
</reference>
<evidence type="ECO:0000313" key="3">
    <source>
        <dbReference type="EMBL" id="KKS47746.1"/>
    </source>
</evidence>
<dbReference type="InterPro" id="IPR043725">
    <property type="entry name" value="DUF5667"/>
</dbReference>
<dbReference type="STRING" id="1618756.UV12_C0005G0021"/>
<gene>
    <name evidence="3" type="ORF">UV12_C0005G0021</name>
</gene>
<name>A0A0G1BN96_9BACT</name>
<protein>
    <recommendedName>
        <fullName evidence="2">DUF5667 domain-containing protein</fullName>
    </recommendedName>
</protein>
<evidence type="ECO:0000259" key="2">
    <source>
        <dbReference type="Pfam" id="PF18915"/>
    </source>
</evidence>